<evidence type="ECO:0008006" key="9">
    <source>
        <dbReference type="Google" id="ProtNLM"/>
    </source>
</evidence>
<evidence type="ECO:0000259" key="4">
    <source>
        <dbReference type="Pfam" id="PF01048"/>
    </source>
</evidence>
<dbReference type="SUPFAM" id="SSF52540">
    <property type="entry name" value="P-loop containing nucleoside triphosphate hydrolases"/>
    <property type="match status" value="1"/>
</dbReference>
<evidence type="ECO:0000313" key="7">
    <source>
        <dbReference type="EMBL" id="CAG9983821.1"/>
    </source>
</evidence>
<feature type="repeat" description="ANK" evidence="3">
    <location>
        <begin position="1444"/>
        <end position="1468"/>
    </location>
</feature>
<feature type="repeat" description="ANK" evidence="3">
    <location>
        <begin position="917"/>
        <end position="950"/>
    </location>
</feature>
<evidence type="ECO:0000259" key="6">
    <source>
        <dbReference type="Pfam" id="PF24883"/>
    </source>
</evidence>
<dbReference type="GO" id="GO:0003824">
    <property type="term" value="F:catalytic activity"/>
    <property type="evidence" value="ECO:0007669"/>
    <property type="project" value="InterPro"/>
</dbReference>
<feature type="domain" description="GPI inositol-deacylase winged helix" evidence="5">
    <location>
        <begin position="668"/>
        <end position="753"/>
    </location>
</feature>
<dbReference type="Gene3D" id="3.40.50.1580">
    <property type="entry name" value="Nucleoside phosphorylase domain"/>
    <property type="match status" value="1"/>
</dbReference>
<dbReference type="InterPro" id="IPR036770">
    <property type="entry name" value="Ankyrin_rpt-contain_sf"/>
</dbReference>
<protein>
    <recommendedName>
        <fullName evidence="9">Nucleoside phosphorylase domain-containing protein</fullName>
    </recommendedName>
</protein>
<feature type="repeat" description="ANK" evidence="3">
    <location>
        <begin position="1190"/>
        <end position="1222"/>
    </location>
</feature>
<keyword evidence="8" id="KW-1185">Reference proteome</keyword>
<evidence type="ECO:0000256" key="2">
    <source>
        <dbReference type="ARBA" id="ARBA00023043"/>
    </source>
</evidence>
<feature type="repeat" description="ANK" evidence="3">
    <location>
        <begin position="1512"/>
        <end position="1545"/>
    </location>
</feature>
<dbReference type="Gene3D" id="3.40.50.300">
    <property type="entry name" value="P-loop containing nucleotide triphosphate hydrolases"/>
    <property type="match status" value="1"/>
</dbReference>
<feature type="repeat" description="ANK" evidence="3">
    <location>
        <begin position="1122"/>
        <end position="1146"/>
    </location>
</feature>
<feature type="repeat" description="ANK" evidence="3">
    <location>
        <begin position="884"/>
        <end position="916"/>
    </location>
</feature>
<feature type="repeat" description="ANK" evidence="3">
    <location>
        <begin position="1350"/>
        <end position="1374"/>
    </location>
</feature>
<evidence type="ECO:0000313" key="8">
    <source>
        <dbReference type="Proteomes" id="UP000754883"/>
    </source>
</evidence>
<evidence type="ECO:0000259" key="5">
    <source>
        <dbReference type="Pfam" id="PF22939"/>
    </source>
</evidence>
<dbReference type="PRINTS" id="PR01415">
    <property type="entry name" value="ANKYRIN"/>
</dbReference>
<evidence type="ECO:0000256" key="3">
    <source>
        <dbReference type="PROSITE-ProRule" id="PRU00023"/>
    </source>
</evidence>
<dbReference type="PANTHER" id="PTHR24198:SF165">
    <property type="entry name" value="ANKYRIN REPEAT-CONTAINING PROTEIN-RELATED"/>
    <property type="match status" value="1"/>
</dbReference>
<dbReference type="EMBL" id="CABFNO020001373">
    <property type="protein sequence ID" value="CAG9983821.1"/>
    <property type="molecule type" value="Genomic_DNA"/>
</dbReference>
<feature type="repeat" description="ANK" evidence="3">
    <location>
        <begin position="951"/>
        <end position="975"/>
    </location>
</feature>
<dbReference type="GO" id="GO:0009116">
    <property type="term" value="P:nucleoside metabolic process"/>
    <property type="evidence" value="ECO:0007669"/>
    <property type="project" value="InterPro"/>
</dbReference>
<keyword evidence="2 3" id="KW-0040">ANK repeat</keyword>
<dbReference type="Pfam" id="PF01048">
    <property type="entry name" value="PNP_UDP_1"/>
    <property type="match status" value="1"/>
</dbReference>
<reference evidence="7 8" key="2">
    <citation type="submission" date="2021-10" db="EMBL/GenBank/DDBJ databases">
        <authorList>
            <person name="Piombo E."/>
        </authorList>
    </citation>
    <scope>NUCLEOTIDE SEQUENCE [LARGE SCALE GENOMIC DNA]</scope>
</reference>
<dbReference type="PROSITE" id="PS50297">
    <property type="entry name" value="ANK_REP_REGION"/>
    <property type="match status" value="8"/>
</dbReference>
<feature type="domain" description="Nucleoside phosphorylase" evidence="4">
    <location>
        <begin position="15"/>
        <end position="135"/>
    </location>
</feature>
<dbReference type="Proteomes" id="UP000754883">
    <property type="component" value="Unassembled WGS sequence"/>
</dbReference>
<dbReference type="InterPro" id="IPR002110">
    <property type="entry name" value="Ankyrin_rpt"/>
</dbReference>
<dbReference type="OrthoDB" id="448455at2759"/>
<dbReference type="Pfam" id="PF12796">
    <property type="entry name" value="Ank_2"/>
    <property type="match status" value="5"/>
</dbReference>
<dbReference type="PANTHER" id="PTHR24198">
    <property type="entry name" value="ANKYRIN REPEAT AND PROTEIN KINASE DOMAIN-CONTAINING PROTEIN"/>
    <property type="match status" value="1"/>
</dbReference>
<feature type="repeat" description="ANK" evidence="3">
    <location>
        <begin position="1156"/>
        <end position="1180"/>
    </location>
</feature>
<comment type="caution">
    <text evidence="7">The sequence shown here is derived from an EMBL/GenBank/DDBJ whole genome shotgun (WGS) entry which is preliminary data.</text>
</comment>
<proteinExistence type="predicted"/>
<dbReference type="InterPro" id="IPR000845">
    <property type="entry name" value="Nucleoside_phosphorylase_d"/>
</dbReference>
<dbReference type="InterPro" id="IPR056884">
    <property type="entry name" value="NPHP3-like_N"/>
</dbReference>
<sequence>MSPTEFVHSDYTVGWVCALPKEQTAATAMLDHIHPDLPKPPTDHNTYTLGSVENHNVVIACLPKGKYGTNSAATVATRMLDTFPSIKFGLMVGIGGGIPPNVRLGDVVVSTPIGQYPGVVQWDFGKAEKGGHFERVGALNNPPSALLTALSKLETAHDMKGSQIPRYLDEMGAKWPELVPKYIKSDSFKDPLLSSMGLRDDRDGWWALLSIIWAAIVDLVKRLLGWQAFAPNRPAVENSAADGGGQKAPRGRKVHYGLIASGNQVIKDAVFRDNLNCQLGGNVLCLEMEAAGLANDFPCIVIRGICDYADSGKNKEWQEHAAAVAAAFAKDLLSVVPAQEVSQMSNAKRIDTKLDEVSKNVADLRCIQRNQEHQAILDWLTPIEYAPKQNDNLRSREPGTGQWLLDSKEYQAWLKTSKQTLFCPGIPGAGKTILTSVVIDDLGRRCDRDSTIGIAYMYCNFREQDNHRIDNVLASLLKQLAERRPSLPEVIKDLYDRHKPKKTRPLVEEISRTLQSLANTYLRVYFIVDALDECQESDGSRAELLKKLFALQGSCSANLFMTSRMIPDIQESFKESFLELEIRASNEDVGRYIDSRIDSLSKLVRSDLQLREDIKAEVTKAVSGMFLLAELHLNSLKGCYTATKVRRALKALPTGSTAYDETYEAAMERIGSQTNTKGFAASVLAWITLARRPFKTSELRHALAVEVGEAEFDQGNLPHIDDVVAVCAGLVVVDKESDIVRLVHYTTQQYFERTQRDWFPSAEADITAACVTYLSYETFKSGGFWTQTELEQRLSLHKFYDYAANNWGHHARTSLSTSQQLIEFLESNEQAEAAAHALMVMTESWDYKIAPRMKGLHLAAYFGIAEAIGALLGHVKYSDIKDSYGWTPLAWAAMKKHDAVIKLLLENGADADSMDANDRTPLSLAAEKGHEAIVGLLLATERVNVDSKDKMGNTPLLYAAENDHGAVVNLLLTTGKVDIYSESFNTSRTPAWVAVELGHTEVVKQFLSIGKFDVNSKRGIGSTPLIHAVTGRHENLVKMLLATDKIRVDMRDKFDQTPLSYAAKDGLEAIAKLLINIGKADVNLKDVINRTPLLLATENRDERMVELLLSSGQTPVDVKSNTETTPLHCAAYDGSEEIVRLLLATGKSGINILDGYNRSPLLIAADHGHESIVRLLLATGQADVDAKDSSGRTPLLCATQGWHKAIVRLLLEHGADSNTVDRYGKSPLSMAGSNEAIAKMLQAAAAKRDNLGQTLAPFPAERGHDAVVQLVLKSKGCVESNVNSSHMLPSWATEYDEMVKLQLATGRFDMDAKDQDGSTLLLYSSKHGHEGVVKLLLATSVVDINMTNNSGQTPLSCAVESGYEPIVRLLIATGKTNRFSGFSPETYAALLQHKAMSNLFLTAFDGNANAEARSGSMLLNIAEYEAMFRLLIATGNFDIHMTNSGITLLWLAARNGHESLLKLLLDTGRADINRRYMSGLTLLCIAAIKGHENIVNLLLSTGEVDINLRDDSGKTPLHWAATVGHLGVVDLLLATDKADIDARDNTGNTAISIARTSGYQAVVSMLLGTGGIIVDE</sequence>
<dbReference type="Pfam" id="PF24883">
    <property type="entry name" value="NPHP3_N"/>
    <property type="match status" value="1"/>
</dbReference>
<dbReference type="SUPFAM" id="SSF53167">
    <property type="entry name" value="Purine and uridine phosphorylases"/>
    <property type="match status" value="1"/>
</dbReference>
<accession>A0A9N9XZ48</accession>
<dbReference type="InterPro" id="IPR027417">
    <property type="entry name" value="P-loop_NTPase"/>
</dbReference>
<keyword evidence="1" id="KW-0677">Repeat</keyword>
<dbReference type="Gene3D" id="1.25.40.20">
    <property type="entry name" value="Ankyrin repeat-containing domain"/>
    <property type="match status" value="6"/>
</dbReference>
<dbReference type="InterPro" id="IPR035994">
    <property type="entry name" value="Nucleoside_phosphorylase_sf"/>
</dbReference>
<reference evidence="8" key="1">
    <citation type="submission" date="2019-06" db="EMBL/GenBank/DDBJ databases">
        <authorList>
            <person name="Broberg M."/>
        </authorList>
    </citation>
    <scope>NUCLEOTIDE SEQUENCE [LARGE SCALE GENOMIC DNA]</scope>
</reference>
<name>A0A9N9XZ48_9HYPO</name>
<dbReference type="PROSITE" id="PS50088">
    <property type="entry name" value="ANK_REPEAT"/>
    <property type="match status" value="9"/>
</dbReference>
<gene>
    <name evidence="7" type="ORF">CBYS24578_00017910</name>
</gene>
<dbReference type="SMART" id="SM00248">
    <property type="entry name" value="ANK"/>
    <property type="match status" value="18"/>
</dbReference>
<feature type="domain" description="Nephrocystin 3-like N-terminal" evidence="6">
    <location>
        <begin position="399"/>
        <end position="564"/>
    </location>
</feature>
<dbReference type="InterPro" id="IPR054471">
    <property type="entry name" value="GPIID_WHD"/>
</dbReference>
<dbReference type="SUPFAM" id="SSF48403">
    <property type="entry name" value="Ankyrin repeat"/>
    <property type="match status" value="2"/>
</dbReference>
<evidence type="ECO:0000256" key="1">
    <source>
        <dbReference type="ARBA" id="ARBA00022737"/>
    </source>
</evidence>
<dbReference type="Pfam" id="PF00023">
    <property type="entry name" value="Ank"/>
    <property type="match status" value="1"/>
</dbReference>
<organism evidence="7 8">
    <name type="scientific">Clonostachys byssicola</name>
    <dbReference type="NCBI Taxonomy" id="160290"/>
    <lineage>
        <taxon>Eukaryota</taxon>
        <taxon>Fungi</taxon>
        <taxon>Dikarya</taxon>
        <taxon>Ascomycota</taxon>
        <taxon>Pezizomycotina</taxon>
        <taxon>Sordariomycetes</taxon>
        <taxon>Hypocreomycetidae</taxon>
        <taxon>Hypocreales</taxon>
        <taxon>Bionectriaceae</taxon>
        <taxon>Clonostachys</taxon>
    </lineage>
</organism>
<dbReference type="Pfam" id="PF22939">
    <property type="entry name" value="WHD_GPIID"/>
    <property type="match status" value="1"/>
</dbReference>